<feature type="transmembrane region" description="Helical" evidence="7">
    <location>
        <begin position="248"/>
        <end position="265"/>
    </location>
</feature>
<dbReference type="RefSeq" id="WP_130649100.1">
    <property type="nucleotide sequence ID" value="NZ_BMHA01000007.1"/>
</dbReference>
<feature type="transmembrane region" description="Helical" evidence="7">
    <location>
        <begin position="83"/>
        <end position="102"/>
    </location>
</feature>
<evidence type="ECO:0000256" key="6">
    <source>
        <dbReference type="ARBA" id="ARBA00023136"/>
    </source>
</evidence>
<keyword evidence="5 7" id="KW-1133">Transmembrane helix</keyword>
<dbReference type="OrthoDB" id="62126at2"/>
<dbReference type="GO" id="GO:0016020">
    <property type="term" value="C:membrane"/>
    <property type="evidence" value="ECO:0007669"/>
    <property type="project" value="TreeGrafter"/>
</dbReference>
<dbReference type="InterPro" id="IPR051788">
    <property type="entry name" value="MFS_Transporter"/>
</dbReference>
<feature type="transmembrane region" description="Helical" evidence="7">
    <location>
        <begin position="207"/>
        <end position="228"/>
    </location>
</feature>
<dbReference type="Pfam" id="PF07690">
    <property type="entry name" value="MFS_1"/>
    <property type="match status" value="1"/>
</dbReference>
<evidence type="ECO:0000313" key="9">
    <source>
        <dbReference type="Proteomes" id="UP000650511"/>
    </source>
</evidence>
<dbReference type="GO" id="GO:0022857">
    <property type="term" value="F:transmembrane transporter activity"/>
    <property type="evidence" value="ECO:0007669"/>
    <property type="project" value="InterPro"/>
</dbReference>
<gene>
    <name evidence="8" type="ORF">GCM10011354_20970</name>
</gene>
<feature type="transmembrane region" description="Helical" evidence="7">
    <location>
        <begin position="18"/>
        <end position="37"/>
    </location>
</feature>
<protein>
    <recommendedName>
        <fullName evidence="10">Fucose permease</fullName>
    </recommendedName>
</protein>
<dbReference type="PANTHER" id="PTHR23514:SF3">
    <property type="entry name" value="BYPASS OF STOP CODON PROTEIN 6"/>
    <property type="match status" value="1"/>
</dbReference>
<reference evidence="8" key="2">
    <citation type="submission" date="2020-09" db="EMBL/GenBank/DDBJ databases">
        <authorList>
            <person name="Sun Q."/>
            <person name="Zhou Y."/>
        </authorList>
    </citation>
    <scope>NUCLEOTIDE SEQUENCE</scope>
    <source>
        <strain evidence="8">CGMCC 1.14988</strain>
    </source>
</reference>
<dbReference type="PANTHER" id="PTHR23514">
    <property type="entry name" value="BYPASS OF STOP CODON PROTEIN 6"/>
    <property type="match status" value="1"/>
</dbReference>
<feature type="transmembrane region" description="Helical" evidence="7">
    <location>
        <begin position="354"/>
        <end position="375"/>
    </location>
</feature>
<dbReference type="SUPFAM" id="SSF103473">
    <property type="entry name" value="MFS general substrate transporter"/>
    <property type="match status" value="1"/>
</dbReference>
<feature type="transmembrane region" description="Helical" evidence="7">
    <location>
        <begin position="139"/>
        <end position="161"/>
    </location>
</feature>
<feature type="transmembrane region" description="Helical" evidence="7">
    <location>
        <begin position="272"/>
        <end position="289"/>
    </location>
</feature>
<dbReference type="InterPro" id="IPR011701">
    <property type="entry name" value="MFS"/>
</dbReference>
<comment type="subcellular location">
    <subcellularLocation>
        <location evidence="1">Endomembrane system</location>
        <topology evidence="1">Multi-pass membrane protein</topology>
    </subcellularLocation>
</comment>
<evidence type="ECO:0000256" key="2">
    <source>
        <dbReference type="ARBA" id="ARBA00008335"/>
    </source>
</evidence>
<feature type="transmembrane region" description="Helical" evidence="7">
    <location>
        <begin position="57"/>
        <end position="76"/>
    </location>
</feature>
<comment type="caution">
    <text evidence="8">The sequence shown here is derived from an EMBL/GenBank/DDBJ whole genome shotgun (WGS) entry which is preliminary data.</text>
</comment>
<keyword evidence="3" id="KW-0813">Transport</keyword>
<keyword evidence="9" id="KW-1185">Reference proteome</keyword>
<dbReference type="AlphaFoldDB" id="A0A8J3EUW3"/>
<feature type="transmembrane region" description="Helical" evidence="7">
    <location>
        <begin position="327"/>
        <end position="348"/>
    </location>
</feature>
<evidence type="ECO:0000256" key="1">
    <source>
        <dbReference type="ARBA" id="ARBA00004127"/>
    </source>
</evidence>
<comment type="similarity">
    <text evidence="2">Belongs to the major facilitator superfamily.</text>
</comment>
<evidence type="ECO:0000256" key="7">
    <source>
        <dbReference type="SAM" id="Phobius"/>
    </source>
</evidence>
<feature type="transmembrane region" description="Helical" evidence="7">
    <location>
        <begin position="295"/>
        <end position="315"/>
    </location>
</feature>
<keyword evidence="4 7" id="KW-0812">Transmembrane</keyword>
<reference evidence="8" key="1">
    <citation type="journal article" date="2014" name="Int. J. Syst. Evol. Microbiol.">
        <title>Complete genome sequence of Corynebacterium casei LMG S-19264T (=DSM 44701T), isolated from a smear-ripened cheese.</title>
        <authorList>
            <consortium name="US DOE Joint Genome Institute (JGI-PGF)"/>
            <person name="Walter F."/>
            <person name="Albersmeier A."/>
            <person name="Kalinowski J."/>
            <person name="Ruckert C."/>
        </authorList>
    </citation>
    <scope>NUCLEOTIDE SEQUENCE</scope>
    <source>
        <strain evidence="8">CGMCC 1.14988</strain>
    </source>
</reference>
<evidence type="ECO:0000256" key="3">
    <source>
        <dbReference type="ARBA" id="ARBA00022448"/>
    </source>
</evidence>
<feature type="transmembrane region" description="Helical" evidence="7">
    <location>
        <begin position="108"/>
        <end position="127"/>
    </location>
</feature>
<dbReference type="GO" id="GO:0012505">
    <property type="term" value="C:endomembrane system"/>
    <property type="evidence" value="ECO:0007669"/>
    <property type="project" value="UniProtKB-SubCell"/>
</dbReference>
<evidence type="ECO:0000313" key="8">
    <source>
        <dbReference type="EMBL" id="GGI06813.1"/>
    </source>
</evidence>
<dbReference type="EMBL" id="BMHA01000007">
    <property type="protein sequence ID" value="GGI06813.1"/>
    <property type="molecule type" value="Genomic_DNA"/>
</dbReference>
<evidence type="ECO:0000256" key="5">
    <source>
        <dbReference type="ARBA" id="ARBA00022989"/>
    </source>
</evidence>
<evidence type="ECO:0000256" key="4">
    <source>
        <dbReference type="ARBA" id="ARBA00022692"/>
    </source>
</evidence>
<feature type="transmembrane region" description="Helical" evidence="7">
    <location>
        <begin position="167"/>
        <end position="186"/>
    </location>
</feature>
<keyword evidence="6 7" id="KW-0472">Membrane</keyword>
<dbReference type="InterPro" id="IPR036259">
    <property type="entry name" value="MFS_trans_sf"/>
</dbReference>
<proteinExistence type="inferred from homology"/>
<sequence>MTTTSDPAEATGFRLSRLAFVGGFLGFFVSGGVASLYGPAAPTFRRLFDVSEFVSGLPATVHPFTSLFGILLWAWAARRAGSGRWLAIGVAVLGLGALAVAVAPSMALVLLTAAGLGVGFGLLSNGMNSVYPLDTGPRSATIVACMHGVFGLGAVTLPLVLSVAGHRVAFLLVGAVALAAIPLMRTTATPPRPAIDLGRRPPPRSHVIAFSLVFGTYVAAEAATATWLATYVEFRGWQADAAARWTSGFWLAITGGRFLFAFVLARVQPGRLIQAVLPVAALALAAASVPAFAPYALVVAGLCFAPVFPTAMVWLPRALPDARGATTAAVLAAITGATISPFLVGLIGTVAGLATIPVALACLAVLASAVAILLGRRFGNG</sequence>
<organism evidence="8 9">
    <name type="scientific">Egicoccus halophilus</name>
    <dbReference type="NCBI Taxonomy" id="1670830"/>
    <lineage>
        <taxon>Bacteria</taxon>
        <taxon>Bacillati</taxon>
        <taxon>Actinomycetota</taxon>
        <taxon>Nitriliruptoria</taxon>
        <taxon>Egicoccales</taxon>
        <taxon>Egicoccaceae</taxon>
        <taxon>Egicoccus</taxon>
    </lineage>
</organism>
<dbReference type="Proteomes" id="UP000650511">
    <property type="component" value="Unassembled WGS sequence"/>
</dbReference>
<name>A0A8J3EUW3_9ACTN</name>
<accession>A0A8J3EUW3</accession>
<evidence type="ECO:0008006" key="10">
    <source>
        <dbReference type="Google" id="ProtNLM"/>
    </source>
</evidence>
<dbReference type="Gene3D" id="1.20.1250.20">
    <property type="entry name" value="MFS general substrate transporter like domains"/>
    <property type="match status" value="2"/>
</dbReference>